<feature type="region of interest" description="Disordered" evidence="1">
    <location>
        <begin position="50"/>
        <end position="121"/>
    </location>
</feature>
<feature type="region of interest" description="Disordered" evidence="1">
    <location>
        <begin position="1"/>
        <end position="22"/>
    </location>
</feature>
<feature type="compositionally biased region" description="Basic and acidic residues" evidence="1">
    <location>
        <begin position="150"/>
        <end position="191"/>
    </location>
</feature>
<evidence type="ECO:0008006" key="4">
    <source>
        <dbReference type="Google" id="ProtNLM"/>
    </source>
</evidence>
<feature type="compositionally biased region" description="Low complexity" evidence="1">
    <location>
        <begin position="387"/>
        <end position="401"/>
    </location>
</feature>
<feature type="region of interest" description="Disordered" evidence="1">
    <location>
        <begin position="259"/>
        <end position="428"/>
    </location>
</feature>
<protein>
    <recommendedName>
        <fullName evidence="4">DUF3824 domain-containing protein</fullName>
    </recommendedName>
</protein>
<feature type="compositionally biased region" description="Basic and acidic residues" evidence="1">
    <location>
        <begin position="65"/>
        <end position="121"/>
    </location>
</feature>
<sequence>MSEYSYADAPRRAHRTATREPEYVTETTYIERGGRGAPVRDLVYRPAREDSIEDIARDFPPPGSEYRHTKYREEYAPRRTRSVNRDDYSDRYDRSRRSRDYDDYSEYSERPKPSRRKSIVDQVKDFGASAGLSGVIGAVTGRTRSRSRDRRRDRDYDRGYDSDRHGYDDRRSRYDSRSRSRGNRKSEKWEQAAKAAIVAGAVEAFRSRNVQGPWTGEKGQRIATAALGAAGIDGLIDKNPQKHEKRHVIESALGGIAASRLANGSRSQSRVRGRDGSRSRSRTRSRSRSIFGRSRSRGRSYSGEGEGGNGLAKVAGTGAVIAAGKALYDRVRSKSRSRKMERSRSRSSSRDSYVPSRRGNRRDYSRGRGMDDYSESPNRSNPDRRLAAASGAGAGAMVASSRGGGGDRDRRRESSPDSESSTDMEEMRKKLRGKELLTAGLATVATIHAAHGVYSSMVASEKRRKLVGEGEMTPEEARKRKSKNMLQDAAAVGIAALGIKSAYSEWKEMNEQRHSVKELESRRRKRRKARERREKEARQNALVGMNGQNGYANPYAYPVAANSAYPTSYADANPYGAVPPPPMGARY</sequence>
<feature type="compositionally biased region" description="Basic and acidic residues" evidence="1">
    <location>
        <begin position="405"/>
        <end position="415"/>
    </location>
</feature>
<proteinExistence type="predicted"/>
<dbReference type="AlphaFoldDB" id="A0A6A5QB84"/>
<feature type="compositionally biased region" description="Basic and acidic residues" evidence="1">
    <location>
        <begin position="508"/>
        <end position="521"/>
    </location>
</feature>
<dbReference type="EMBL" id="ML979142">
    <property type="protein sequence ID" value="KAF1911774.1"/>
    <property type="molecule type" value="Genomic_DNA"/>
</dbReference>
<feature type="compositionally biased region" description="Basic and acidic residues" evidence="1">
    <location>
        <begin position="327"/>
        <end position="344"/>
    </location>
</feature>
<evidence type="ECO:0000313" key="2">
    <source>
        <dbReference type="EMBL" id="KAF1911774.1"/>
    </source>
</evidence>
<keyword evidence="3" id="KW-1185">Reference proteome</keyword>
<feature type="compositionally biased region" description="Low complexity" evidence="1">
    <location>
        <begin position="288"/>
        <end position="303"/>
    </location>
</feature>
<feature type="compositionally biased region" description="Basic and acidic residues" evidence="1">
    <location>
        <begin position="361"/>
        <end position="371"/>
    </location>
</feature>
<reference evidence="2" key="1">
    <citation type="journal article" date="2020" name="Stud. Mycol.">
        <title>101 Dothideomycetes genomes: a test case for predicting lifestyles and emergence of pathogens.</title>
        <authorList>
            <person name="Haridas S."/>
            <person name="Albert R."/>
            <person name="Binder M."/>
            <person name="Bloem J."/>
            <person name="Labutti K."/>
            <person name="Salamov A."/>
            <person name="Andreopoulos B."/>
            <person name="Baker S."/>
            <person name="Barry K."/>
            <person name="Bills G."/>
            <person name="Bluhm B."/>
            <person name="Cannon C."/>
            <person name="Castanera R."/>
            <person name="Culley D."/>
            <person name="Daum C."/>
            <person name="Ezra D."/>
            <person name="Gonzalez J."/>
            <person name="Henrissat B."/>
            <person name="Kuo A."/>
            <person name="Liang C."/>
            <person name="Lipzen A."/>
            <person name="Lutzoni F."/>
            <person name="Magnuson J."/>
            <person name="Mondo S."/>
            <person name="Nolan M."/>
            <person name="Ohm R."/>
            <person name="Pangilinan J."/>
            <person name="Park H.-J."/>
            <person name="Ramirez L."/>
            <person name="Alfaro M."/>
            <person name="Sun H."/>
            <person name="Tritt A."/>
            <person name="Yoshinaga Y."/>
            <person name="Zwiers L.-H."/>
            <person name="Turgeon B."/>
            <person name="Goodwin S."/>
            <person name="Spatafora J."/>
            <person name="Crous P."/>
            <person name="Grigoriev I."/>
        </authorList>
    </citation>
    <scope>NUCLEOTIDE SEQUENCE</scope>
    <source>
        <strain evidence="2">HMLAC05119</strain>
    </source>
</reference>
<gene>
    <name evidence="2" type="ORF">BDU57DRAFT_506458</name>
</gene>
<evidence type="ECO:0000313" key="3">
    <source>
        <dbReference type="Proteomes" id="UP000800096"/>
    </source>
</evidence>
<feature type="region of interest" description="Disordered" evidence="1">
    <location>
        <begin position="139"/>
        <end position="191"/>
    </location>
</feature>
<dbReference type="OrthoDB" id="5407645at2759"/>
<dbReference type="Proteomes" id="UP000800096">
    <property type="component" value="Unassembled WGS sequence"/>
</dbReference>
<accession>A0A6A5QB84</accession>
<name>A0A6A5QB84_AMPQU</name>
<organism evidence="2 3">
    <name type="scientific">Ampelomyces quisqualis</name>
    <name type="common">Powdery mildew agent</name>
    <dbReference type="NCBI Taxonomy" id="50730"/>
    <lineage>
        <taxon>Eukaryota</taxon>
        <taxon>Fungi</taxon>
        <taxon>Dikarya</taxon>
        <taxon>Ascomycota</taxon>
        <taxon>Pezizomycotina</taxon>
        <taxon>Dothideomycetes</taxon>
        <taxon>Pleosporomycetidae</taxon>
        <taxon>Pleosporales</taxon>
        <taxon>Pleosporineae</taxon>
        <taxon>Phaeosphaeriaceae</taxon>
        <taxon>Ampelomyces</taxon>
    </lineage>
</organism>
<evidence type="ECO:0000256" key="1">
    <source>
        <dbReference type="SAM" id="MobiDB-lite"/>
    </source>
</evidence>
<feature type="region of interest" description="Disordered" evidence="1">
    <location>
        <begin position="508"/>
        <end position="538"/>
    </location>
</feature>